<proteinExistence type="predicted"/>
<evidence type="ECO:0000313" key="6">
    <source>
        <dbReference type="EMBL" id="PZO85757.1"/>
    </source>
</evidence>
<keyword evidence="2 4" id="KW-0238">DNA-binding</keyword>
<feature type="DNA-binding region" description="H-T-H motif" evidence="4">
    <location>
        <begin position="36"/>
        <end position="55"/>
    </location>
</feature>
<evidence type="ECO:0000259" key="5">
    <source>
        <dbReference type="PROSITE" id="PS50977"/>
    </source>
</evidence>
<dbReference type="AlphaFoldDB" id="A0A2W4ZXD6"/>
<dbReference type="EMBL" id="QFNK01000137">
    <property type="protein sequence ID" value="PZO85757.1"/>
    <property type="molecule type" value="Genomic_DNA"/>
</dbReference>
<evidence type="ECO:0000313" key="7">
    <source>
        <dbReference type="Proteomes" id="UP000249557"/>
    </source>
</evidence>
<accession>A0A2W4ZXD6</accession>
<dbReference type="PANTHER" id="PTHR47506">
    <property type="entry name" value="TRANSCRIPTIONAL REGULATORY PROTEIN"/>
    <property type="match status" value="1"/>
</dbReference>
<dbReference type="Gene3D" id="1.10.357.10">
    <property type="entry name" value="Tetracycline Repressor, domain 2"/>
    <property type="match status" value="1"/>
</dbReference>
<comment type="caution">
    <text evidence="6">The sequence shown here is derived from an EMBL/GenBank/DDBJ whole genome shotgun (WGS) entry which is preliminary data.</text>
</comment>
<dbReference type="SUPFAM" id="SSF46689">
    <property type="entry name" value="Homeodomain-like"/>
    <property type="match status" value="1"/>
</dbReference>
<dbReference type="PANTHER" id="PTHR47506:SF1">
    <property type="entry name" value="HTH-TYPE TRANSCRIPTIONAL REGULATOR YJDC"/>
    <property type="match status" value="1"/>
</dbReference>
<dbReference type="GO" id="GO:0003677">
    <property type="term" value="F:DNA binding"/>
    <property type="evidence" value="ECO:0007669"/>
    <property type="project" value="UniProtKB-UniRule"/>
</dbReference>
<keyword evidence="3" id="KW-0804">Transcription</keyword>
<keyword evidence="1" id="KW-0805">Transcription regulation</keyword>
<evidence type="ECO:0000256" key="2">
    <source>
        <dbReference type="ARBA" id="ARBA00023125"/>
    </source>
</evidence>
<name>A0A2W4ZXD6_9BACT</name>
<dbReference type="InterPro" id="IPR009057">
    <property type="entry name" value="Homeodomain-like_sf"/>
</dbReference>
<protein>
    <recommendedName>
        <fullName evidence="5">HTH tetR-type domain-containing protein</fullName>
    </recommendedName>
</protein>
<evidence type="ECO:0000256" key="4">
    <source>
        <dbReference type="PROSITE-ProRule" id="PRU00335"/>
    </source>
</evidence>
<dbReference type="Pfam" id="PF00440">
    <property type="entry name" value="TetR_N"/>
    <property type="match status" value="1"/>
</dbReference>
<dbReference type="InterPro" id="IPR049484">
    <property type="entry name" value="Rv0078-like_C"/>
</dbReference>
<dbReference type="PROSITE" id="PS50977">
    <property type="entry name" value="HTH_TETR_2"/>
    <property type="match status" value="1"/>
</dbReference>
<dbReference type="Proteomes" id="UP000249557">
    <property type="component" value="Unassembled WGS sequence"/>
</dbReference>
<dbReference type="InterPro" id="IPR001647">
    <property type="entry name" value="HTH_TetR"/>
</dbReference>
<gene>
    <name evidence="6" type="ORF">DI626_07165</name>
</gene>
<evidence type="ECO:0000256" key="1">
    <source>
        <dbReference type="ARBA" id="ARBA00023015"/>
    </source>
</evidence>
<evidence type="ECO:0000256" key="3">
    <source>
        <dbReference type="ARBA" id="ARBA00023163"/>
    </source>
</evidence>
<dbReference type="PRINTS" id="PR00455">
    <property type="entry name" value="HTHTETR"/>
</dbReference>
<organism evidence="6 7">
    <name type="scientific">Micavibrio aeruginosavorus</name>
    <dbReference type="NCBI Taxonomy" id="349221"/>
    <lineage>
        <taxon>Bacteria</taxon>
        <taxon>Pseudomonadati</taxon>
        <taxon>Bdellovibrionota</taxon>
        <taxon>Bdellovibrionia</taxon>
        <taxon>Bdellovibrionales</taxon>
        <taxon>Pseudobdellovibrionaceae</taxon>
        <taxon>Micavibrio</taxon>
    </lineage>
</organism>
<sequence length="197" mass="22360">MAKKIGPNKENLEATRKNFLQIASEEFASKGYYDTSTAVIVEKSGMARGSLYYHFGDKKGLFQAVYEQLMYQIKETIRVEIETTKEARQALINACLAFLDVCTQSSTRRIIIDVHTALTYPERIAVLQKTLLSELRVLIDNARAAGYFKQYDPQSLMIIIFSMISEGGRSFEISSDVKKSRELLGRDFVLFMERASA</sequence>
<dbReference type="Pfam" id="PF21351">
    <property type="entry name" value="TetR_C_41"/>
    <property type="match status" value="1"/>
</dbReference>
<feature type="domain" description="HTH tetR-type" evidence="5">
    <location>
        <begin position="13"/>
        <end position="73"/>
    </location>
</feature>
<reference evidence="6 7" key="1">
    <citation type="submission" date="2017-08" db="EMBL/GenBank/DDBJ databases">
        <title>Infants hospitalized years apart are colonized by the same room-sourced microbial strains.</title>
        <authorList>
            <person name="Brooks B."/>
            <person name="Olm M.R."/>
            <person name="Firek B.A."/>
            <person name="Baker R."/>
            <person name="Thomas B.C."/>
            <person name="Morowitz M.J."/>
            <person name="Banfield J.F."/>
        </authorList>
    </citation>
    <scope>NUCLEOTIDE SEQUENCE [LARGE SCALE GENOMIC DNA]</scope>
    <source>
        <strain evidence="6">S2_018_000_R2_104</strain>
    </source>
</reference>